<keyword evidence="7" id="KW-1185">Reference proteome</keyword>
<reference evidence="6 7" key="1">
    <citation type="journal article" date="2013" name="Nature">
        <title>Insights into bilaterian evolution from three spiralian genomes.</title>
        <authorList>
            <person name="Simakov O."/>
            <person name="Marletaz F."/>
            <person name="Cho S.J."/>
            <person name="Edsinger-Gonzales E."/>
            <person name="Havlak P."/>
            <person name="Hellsten U."/>
            <person name="Kuo D.H."/>
            <person name="Larsson T."/>
            <person name="Lv J."/>
            <person name="Arendt D."/>
            <person name="Savage R."/>
            <person name="Osoegawa K."/>
            <person name="de Jong P."/>
            <person name="Grimwood J."/>
            <person name="Chapman J.A."/>
            <person name="Shapiro H."/>
            <person name="Aerts A."/>
            <person name="Otillar R.P."/>
            <person name="Terry A.Y."/>
            <person name="Boore J.L."/>
            <person name="Grigoriev I.V."/>
            <person name="Lindberg D.R."/>
            <person name="Seaver E.C."/>
            <person name="Weisblat D.A."/>
            <person name="Putnam N.H."/>
            <person name="Rokhsar D.S."/>
        </authorList>
    </citation>
    <scope>NUCLEOTIDE SEQUENCE [LARGE SCALE GENOMIC DNA]</scope>
</reference>
<feature type="chain" id="PRO_5004718445" description="GH26 domain-containing protein" evidence="4">
    <location>
        <begin position="17"/>
        <end position="398"/>
    </location>
</feature>
<comment type="similarity">
    <text evidence="1">Belongs to the glycosyl hydrolase 26 family.</text>
</comment>
<dbReference type="OrthoDB" id="9971691at2759"/>
<accession>V4A8K3</accession>
<evidence type="ECO:0000259" key="5">
    <source>
        <dbReference type="PROSITE" id="PS51764"/>
    </source>
</evidence>
<dbReference type="GeneID" id="20245814"/>
<protein>
    <recommendedName>
        <fullName evidence="5">GH26 domain-containing protein</fullName>
    </recommendedName>
</protein>
<dbReference type="GO" id="GO:0006080">
    <property type="term" value="P:substituted mannan metabolic process"/>
    <property type="evidence" value="ECO:0007669"/>
    <property type="project" value="InterPro"/>
</dbReference>
<dbReference type="SUPFAM" id="SSF51445">
    <property type="entry name" value="(Trans)glycosidases"/>
    <property type="match status" value="1"/>
</dbReference>
<dbReference type="AlphaFoldDB" id="V4A8K3"/>
<evidence type="ECO:0000313" key="7">
    <source>
        <dbReference type="Proteomes" id="UP000030746"/>
    </source>
</evidence>
<feature type="signal peptide" evidence="4">
    <location>
        <begin position="1"/>
        <end position="16"/>
    </location>
</feature>
<organism evidence="6 7">
    <name type="scientific">Lottia gigantea</name>
    <name type="common">Giant owl limpet</name>
    <dbReference type="NCBI Taxonomy" id="225164"/>
    <lineage>
        <taxon>Eukaryota</taxon>
        <taxon>Metazoa</taxon>
        <taxon>Spiralia</taxon>
        <taxon>Lophotrochozoa</taxon>
        <taxon>Mollusca</taxon>
        <taxon>Gastropoda</taxon>
        <taxon>Patellogastropoda</taxon>
        <taxon>Lottioidea</taxon>
        <taxon>Lottiidae</taxon>
        <taxon>Lottia</taxon>
    </lineage>
</organism>
<evidence type="ECO:0000256" key="2">
    <source>
        <dbReference type="ARBA" id="ARBA00022801"/>
    </source>
</evidence>
<proteinExistence type="inferred from homology"/>
<evidence type="ECO:0000256" key="4">
    <source>
        <dbReference type="SAM" id="SignalP"/>
    </source>
</evidence>
<evidence type="ECO:0000313" key="6">
    <source>
        <dbReference type="EMBL" id="ESP00304.1"/>
    </source>
</evidence>
<sequence length="398" mass="45720">MLGVLILSLCLHVVLGIVDPKATQETQNLYKRLKALSRDESKILFGQQEHTWLGAEGGHSPYLIDTLTHDGGIQGWIYGDYQAKTKSLDDLSDVKRMTGSYPALLGMDFSNADDPKHTITSSWLGRLAYERGEIITMSMHFSNPVTGGSPWINNDKGDTLRSVQRILPGGDHHYKFNQLLDRVANWTNSFKDSNGNLIPVIFRFLHELNGGWFWWGLNNKAKNTEQDLKNLYIYTVEYLRDKKGVHNFLYAFSPDKFKDEADYLKTYPGSRYVDVLGMDWYYASDYDKKSTFQQSVKTLVQLGEKKDKITAITETGYMNNGLEKHTDFWKEYILDVLKQEATTKRIAYVFTWANHCFGNGHCELFLPYKGYSAEAKFVNNFYADPLTVFENKIPNMYT</sequence>
<keyword evidence="2" id="KW-0378">Hydrolase</keyword>
<dbReference type="PRINTS" id="PR00739">
    <property type="entry name" value="GLHYDRLASE26"/>
</dbReference>
<dbReference type="Proteomes" id="UP000030746">
    <property type="component" value="Unassembled WGS sequence"/>
</dbReference>
<dbReference type="InterPro" id="IPR017853">
    <property type="entry name" value="GH"/>
</dbReference>
<name>V4A8K3_LOTGI</name>
<dbReference type="HOGENOM" id="CLU_016930_0_1_1"/>
<dbReference type="Pfam" id="PF02156">
    <property type="entry name" value="Glyco_hydro_26"/>
    <property type="match status" value="1"/>
</dbReference>
<dbReference type="PANTHER" id="PTHR40079:SF4">
    <property type="entry name" value="GH26 DOMAIN-CONTAINING PROTEIN-RELATED"/>
    <property type="match status" value="1"/>
</dbReference>
<dbReference type="InterPro" id="IPR000805">
    <property type="entry name" value="Glyco_hydro_26"/>
</dbReference>
<dbReference type="RefSeq" id="XP_009048984.1">
    <property type="nucleotide sequence ID" value="XM_009050736.1"/>
</dbReference>
<dbReference type="KEGG" id="lgi:LOTGIDRAFT_205222"/>
<gene>
    <name evidence="6" type="ORF">LOTGIDRAFT_205222</name>
</gene>
<evidence type="ECO:0000256" key="1">
    <source>
        <dbReference type="ARBA" id="ARBA00007754"/>
    </source>
</evidence>
<feature type="domain" description="GH26" evidence="5">
    <location>
        <begin position="24"/>
        <end position="391"/>
    </location>
</feature>
<keyword evidence="4" id="KW-0732">Signal</keyword>
<dbReference type="PANTHER" id="PTHR40079">
    <property type="entry name" value="MANNAN ENDO-1,4-BETA-MANNOSIDASE E-RELATED"/>
    <property type="match status" value="1"/>
</dbReference>
<dbReference type="InterPro" id="IPR022790">
    <property type="entry name" value="GH26_dom"/>
</dbReference>
<evidence type="ECO:0000256" key="3">
    <source>
        <dbReference type="ARBA" id="ARBA00023295"/>
    </source>
</evidence>
<dbReference type="CTD" id="20245814"/>
<dbReference type="GO" id="GO:0016985">
    <property type="term" value="F:mannan endo-1,4-beta-mannosidase activity"/>
    <property type="evidence" value="ECO:0007669"/>
    <property type="project" value="InterPro"/>
</dbReference>
<dbReference type="EMBL" id="KB200766">
    <property type="protein sequence ID" value="ESP00304.1"/>
    <property type="molecule type" value="Genomic_DNA"/>
</dbReference>
<keyword evidence="3" id="KW-0326">Glycosidase</keyword>
<dbReference type="OMA" id="WHLREPN"/>
<dbReference type="Gene3D" id="3.20.20.80">
    <property type="entry name" value="Glycosidases"/>
    <property type="match status" value="1"/>
</dbReference>
<dbReference type="PROSITE" id="PS51764">
    <property type="entry name" value="GH26"/>
    <property type="match status" value="1"/>
</dbReference>